<accession>A0AAD9L6M3</accession>
<dbReference type="CDD" id="cd18577">
    <property type="entry name" value="ABC_6TM_Pgp_ABCB1_D1_like"/>
    <property type="match status" value="1"/>
</dbReference>
<dbReference type="SUPFAM" id="SSF52540">
    <property type="entry name" value="P-loop containing nucleoside triphosphate hydrolases"/>
    <property type="match status" value="2"/>
</dbReference>
<feature type="domain" description="ABC transporter" evidence="9">
    <location>
        <begin position="457"/>
        <end position="708"/>
    </location>
</feature>
<feature type="compositionally biased region" description="Acidic residues" evidence="7">
    <location>
        <begin position="733"/>
        <end position="744"/>
    </location>
</feature>
<proteinExistence type="predicted"/>
<evidence type="ECO:0000256" key="4">
    <source>
        <dbReference type="ARBA" id="ARBA00022840"/>
    </source>
</evidence>
<feature type="transmembrane region" description="Helical" evidence="8">
    <location>
        <begin position="1083"/>
        <end position="1104"/>
    </location>
</feature>
<feature type="transmembrane region" description="Helical" evidence="8">
    <location>
        <begin position="377"/>
        <end position="399"/>
    </location>
</feature>
<feature type="region of interest" description="Disordered" evidence="7">
    <location>
        <begin position="730"/>
        <end position="752"/>
    </location>
</feature>
<dbReference type="Pfam" id="PF00664">
    <property type="entry name" value="ABC_membrane"/>
    <property type="match status" value="2"/>
</dbReference>
<feature type="region of interest" description="Disordered" evidence="7">
    <location>
        <begin position="786"/>
        <end position="883"/>
    </location>
</feature>
<evidence type="ECO:0000313" key="12">
    <source>
        <dbReference type="Proteomes" id="UP001182556"/>
    </source>
</evidence>
<comment type="caution">
    <text evidence="11">The sequence shown here is derived from an EMBL/GenBank/DDBJ whole genome shotgun (WGS) entry which is preliminary data.</text>
</comment>
<feature type="compositionally biased region" description="Polar residues" evidence="7">
    <location>
        <begin position="800"/>
        <end position="812"/>
    </location>
</feature>
<dbReference type="PANTHER" id="PTHR43394:SF15">
    <property type="entry name" value="ALPHA-FACTOR-TRANSPORTING ATPASE"/>
    <property type="match status" value="1"/>
</dbReference>
<dbReference type="InterPro" id="IPR011527">
    <property type="entry name" value="ABC1_TM_dom"/>
</dbReference>
<feature type="transmembrane region" description="Helical" evidence="8">
    <location>
        <begin position="230"/>
        <end position="250"/>
    </location>
</feature>
<keyword evidence="11" id="KW-0378">Hydrolase</keyword>
<dbReference type="InterPro" id="IPR003593">
    <property type="entry name" value="AAA+_ATPase"/>
</dbReference>
<sequence length="1497" mass="163917">MSAYSSSHTAAPRRLEGYDTGLPLVSQYTRPIYASRHDIQPTILSQQPDLHRFPSSKDPPSSSPQRVVPIAPTFRGLFYFTRPKDYLVCFLPALACSITAALVQPFMSKIIGEAFDVFVRFPLDARGATSADKDALMKGITTTTIKLVGAGAAALVLNYAKGALWARHGEMVVDRLRKAVFDGVQEKGMTWFDMGMGMREEDQEEGETVGAGGLMAKFTRETDDVRMGTATAFGNSLQYVITFIACFVLALSQSPVLALVTLSTIPLVLLVQIATQILARPSYEGERRAFAEASTNVERATAAISTVKVHNAQKAEQERFERLVGKGVANLVKQAAVWATSMSLTDFVLLSTFVVGFWYGAKVVRDGTATPGTVMTVFWACLLGATYLQMVVPQLAYITKAKNSMASLRTVIKDPPVSTISNPFSPSTSPVSAKFEADGGASRPLSKIRPSRCRGEFNLRNISFAYPSRPDNSVLRDVTLFIPPGETTFIVGGSGSGKSTVAQLLLRLYTPDGGEITLDDQSFPYLDDRFCREHIAAVQQGCILFDMSIHDNVAMGLAGAGADPKTGIQRQPEDVSREEVVEACKMAMIHDFIEDLPEGYDTRLGTGGSALSGGQRQRLAIARARIRDPTVLILDEATSALDATSRVVVFENMKAWRKNKTTIVITHDLSQIVSEDFVYVMKNGIVVEQGFRSDLIRRTPLVGQDTGVFAAMAAEQALEPLAPKLEEWRNRPEDEEVLDDEEDPELRFERPSSMVQAHTSSFGYALGPRPESALYLDILEEYSRGARASTVDPKAAKRLSTAQRRLSWNPSQLDGRRNSRTSLVVPQSHLGSRQSLILPSRPVSRMSRQPSYEPPNLASGPGSFDNLSSNKMSHGHEKDDRLSVVRSRNRTPAQKLEDKLKTDLEIVPHLSPYAVKETPVRGLFGLLRYYFPTIPQKLLVIVGLVSAIAHGISTPIWSFFLAKLMAIVGAGGTDPGLTKWGLVLLALSAAQGVVYWIQEYTLFCIGAKWSGIVRTAAFGRVLQQDKGWFDESANSPARLVQNLIKDADDMRQIIGSVMGKIVVFISMVGLGIIWALVVDWRLTLVGIALAPVFAVMMVVQDTLIGKAEVANKRRREDLARTFYDSVSNVRGIRAMALEDTFKKQFTSDAEHAMRTGNKAAWYVAIGIGGAASMPLFAQAMLSWVGAVFMTKGYLSYPQLLQVFNLVLFSLTFGTAMLDFIPILAKAKAAARDFERVYALRDATEESKGDLRFPITGHIAFSHVQFSYPSRIDAPVLTDVSFTLSPGECVAIVGPSGSGKSTIAALLQRLYSPTSGQIILDKYDLGQADVRWLRNHIAVVSQSANLFDASVAQNIAYGSDVSLEEIRWAARAANIHDFIMSLPEGYDTNLGENASLISGGQAQRLQIARALVRQSRILILDECTSALDVDNQRMILDTIVKVKETRTTVFITHSVEAMRQCDRVICLADGVVAEQGGFDELIARGGVFAQLMQTGEWE</sequence>
<feature type="domain" description="ABC transmembrane type-1" evidence="10">
    <location>
        <begin position="941"/>
        <end position="1225"/>
    </location>
</feature>
<feature type="transmembrane region" description="Helical" evidence="8">
    <location>
        <begin position="85"/>
        <end position="103"/>
    </location>
</feature>
<dbReference type="Gene3D" id="1.20.1560.10">
    <property type="entry name" value="ABC transporter type 1, transmembrane domain"/>
    <property type="match status" value="2"/>
</dbReference>
<dbReference type="GO" id="GO:0005743">
    <property type="term" value="C:mitochondrial inner membrane"/>
    <property type="evidence" value="ECO:0007669"/>
    <property type="project" value="TreeGrafter"/>
</dbReference>
<keyword evidence="5 8" id="KW-1133">Transmembrane helix</keyword>
<dbReference type="SMART" id="SM00382">
    <property type="entry name" value="AAA"/>
    <property type="match status" value="2"/>
</dbReference>
<gene>
    <name evidence="11" type="ORF">DB88DRAFT_462688</name>
</gene>
<reference evidence="11" key="1">
    <citation type="submission" date="2023-02" db="EMBL/GenBank/DDBJ databases">
        <title>Identification and recombinant expression of a fungal hydrolase from Papiliotrema laurentii that hydrolyzes apple cutin and clears colloidal polyester polyurethane.</title>
        <authorList>
            <consortium name="DOE Joint Genome Institute"/>
            <person name="Roman V.A."/>
            <person name="Bojanowski C."/>
            <person name="Crable B.R."/>
            <person name="Wagner D.N."/>
            <person name="Hung C.S."/>
            <person name="Nadeau L.J."/>
            <person name="Schratz L."/>
            <person name="Haridas S."/>
            <person name="Pangilinan J."/>
            <person name="Lipzen A."/>
            <person name="Na H."/>
            <person name="Yan M."/>
            <person name="Ng V."/>
            <person name="Grigoriev I.V."/>
            <person name="Spatafora J.W."/>
            <person name="Barlow D."/>
            <person name="Biffinger J."/>
            <person name="Kelley-Loughnane N."/>
            <person name="Varaljay V.A."/>
            <person name="Crookes-Goodson W.J."/>
        </authorList>
    </citation>
    <scope>NUCLEOTIDE SEQUENCE</scope>
    <source>
        <strain evidence="11">5307AH</strain>
    </source>
</reference>
<dbReference type="Gene3D" id="3.40.50.300">
    <property type="entry name" value="P-loop containing nucleotide triphosphate hydrolases"/>
    <property type="match status" value="2"/>
</dbReference>
<evidence type="ECO:0000256" key="1">
    <source>
        <dbReference type="ARBA" id="ARBA00004141"/>
    </source>
</evidence>
<feature type="compositionally biased region" description="Polar residues" evidence="7">
    <location>
        <begin position="820"/>
        <end position="837"/>
    </location>
</feature>
<dbReference type="SUPFAM" id="SSF90123">
    <property type="entry name" value="ABC transporter transmembrane region"/>
    <property type="match status" value="2"/>
</dbReference>
<dbReference type="PANTHER" id="PTHR43394">
    <property type="entry name" value="ATP-DEPENDENT PERMEASE MDL1, MITOCHONDRIAL"/>
    <property type="match status" value="1"/>
</dbReference>
<organism evidence="11 12">
    <name type="scientific">Papiliotrema laurentii</name>
    <name type="common">Cryptococcus laurentii</name>
    <dbReference type="NCBI Taxonomy" id="5418"/>
    <lineage>
        <taxon>Eukaryota</taxon>
        <taxon>Fungi</taxon>
        <taxon>Dikarya</taxon>
        <taxon>Basidiomycota</taxon>
        <taxon>Agaricomycotina</taxon>
        <taxon>Tremellomycetes</taxon>
        <taxon>Tremellales</taxon>
        <taxon>Rhynchogastremaceae</taxon>
        <taxon>Papiliotrema</taxon>
    </lineage>
</organism>
<dbReference type="Proteomes" id="UP001182556">
    <property type="component" value="Unassembled WGS sequence"/>
</dbReference>
<feature type="transmembrane region" description="Helical" evidence="8">
    <location>
        <begin position="1201"/>
        <end position="1224"/>
    </location>
</feature>
<feature type="transmembrane region" description="Helical" evidence="8">
    <location>
        <begin position="256"/>
        <end position="279"/>
    </location>
</feature>
<feature type="compositionally biased region" description="Basic and acidic residues" evidence="7">
    <location>
        <begin position="874"/>
        <end position="883"/>
    </location>
</feature>
<evidence type="ECO:0000256" key="6">
    <source>
        <dbReference type="ARBA" id="ARBA00023136"/>
    </source>
</evidence>
<keyword evidence="4" id="KW-0067">ATP-binding</keyword>
<feature type="transmembrane region" description="Helical" evidence="8">
    <location>
        <begin position="335"/>
        <end position="357"/>
    </location>
</feature>
<evidence type="ECO:0000256" key="7">
    <source>
        <dbReference type="SAM" id="MobiDB-lite"/>
    </source>
</evidence>
<feature type="domain" description="ABC transporter" evidence="9">
    <location>
        <begin position="1258"/>
        <end position="1493"/>
    </location>
</feature>
<dbReference type="PROSITE" id="PS50893">
    <property type="entry name" value="ABC_TRANSPORTER_2"/>
    <property type="match status" value="2"/>
</dbReference>
<evidence type="ECO:0000256" key="2">
    <source>
        <dbReference type="ARBA" id="ARBA00022692"/>
    </source>
</evidence>
<protein>
    <submittedName>
        <fullName evidence="11">P-loop containing nucleoside triphosphate hydrolase protein</fullName>
    </submittedName>
</protein>
<feature type="transmembrane region" description="Helical" evidence="8">
    <location>
        <begin position="1159"/>
        <end position="1181"/>
    </location>
</feature>
<dbReference type="FunFam" id="3.40.50.300:FF:001982">
    <property type="entry name" value="Serine protease/ABC transporter B family protein tagC"/>
    <property type="match status" value="1"/>
</dbReference>
<keyword evidence="6 8" id="KW-0472">Membrane</keyword>
<keyword evidence="2 8" id="KW-0812">Transmembrane</keyword>
<evidence type="ECO:0000313" key="11">
    <source>
        <dbReference type="EMBL" id="KAK1924727.1"/>
    </source>
</evidence>
<evidence type="ECO:0000259" key="10">
    <source>
        <dbReference type="PROSITE" id="PS50929"/>
    </source>
</evidence>
<dbReference type="FunFam" id="3.40.50.300:FF:001471">
    <property type="entry name" value="P-loop containing nucleoside triphosphate hydrolase protein"/>
    <property type="match status" value="1"/>
</dbReference>
<name>A0AAD9L6M3_PAPLA</name>
<keyword evidence="3" id="KW-0547">Nucleotide-binding</keyword>
<feature type="transmembrane region" description="Helical" evidence="8">
    <location>
        <begin position="1057"/>
        <end position="1077"/>
    </location>
</feature>
<feature type="domain" description="ABC transmembrane type-1" evidence="10">
    <location>
        <begin position="93"/>
        <end position="400"/>
    </location>
</feature>
<dbReference type="Pfam" id="PF00005">
    <property type="entry name" value="ABC_tran"/>
    <property type="match status" value="2"/>
</dbReference>
<dbReference type="InterPro" id="IPR027417">
    <property type="entry name" value="P-loop_NTPase"/>
</dbReference>
<dbReference type="InterPro" id="IPR003439">
    <property type="entry name" value="ABC_transporter-like_ATP-bd"/>
</dbReference>
<dbReference type="PROSITE" id="PS50929">
    <property type="entry name" value="ABC_TM1F"/>
    <property type="match status" value="2"/>
</dbReference>
<keyword evidence="12" id="KW-1185">Reference proteome</keyword>
<feature type="transmembrane region" description="Helical" evidence="8">
    <location>
        <begin position="980"/>
        <end position="997"/>
    </location>
</feature>
<evidence type="ECO:0000259" key="9">
    <source>
        <dbReference type="PROSITE" id="PS50893"/>
    </source>
</evidence>
<dbReference type="InterPro" id="IPR039421">
    <property type="entry name" value="Type_1_exporter"/>
</dbReference>
<dbReference type="PROSITE" id="PS00211">
    <property type="entry name" value="ABC_TRANSPORTER_1"/>
    <property type="match status" value="1"/>
</dbReference>
<dbReference type="EMBL" id="JAODAN010000004">
    <property type="protein sequence ID" value="KAK1924727.1"/>
    <property type="molecule type" value="Genomic_DNA"/>
</dbReference>
<evidence type="ECO:0000256" key="8">
    <source>
        <dbReference type="SAM" id="Phobius"/>
    </source>
</evidence>
<evidence type="ECO:0000256" key="5">
    <source>
        <dbReference type="ARBA" id="ARBA00022989"/>
    </source>
</evidence>
<dbReference type="GO" id="GO:0015421">
    <property type="term" value="F:ABC-type oligopeptide transporter activity"/>
    <property type="evidence" value="ECO:0007669"/>
    <property type="project" value="TreeGrafter"/>
</dbReference>
<dbReference type="GO" id="GO:0005524">
    <property type="term" value="F:ATP binding"/>
    <property type="evidence" value="ECO:0007669"/>
    <property type="project" value="UniProtKB-KW"/>
</dbReference>
<dbReference type="InterPro" id="IPR036640">
    <property type="entry name" value="ABC1_TM_sf"/>
</dbReference>
<dbReference type="CDD" id="cd18578">
    <property type="entry name" value="ABC_6TM_Pgp_ABCB1_D2_like"/>
    <property type="match status" value="1"/>
</dbReference>
<feature type="transmembrane region" description="Helical" evidence="8">
    <location>
        <begin position="938"/>
        <end position="960"/>
    </location>
</feature>
<evidence type="ECO:0000256" key="3">
    <source>
        <dbReference type="ARBA" id="ARBA00022741"/>
    </source>
</evidence>
<dbReference type="InterPro" id="IPR017871">
    <property type="entry name" value="ABC_transporter-like_CS"/>
</dbReference>
<comment type="subcellular location">
    <subcellularLocation>
        <location evidence="1">Membrane</location>
        <topology evidence="1">Multi-pass membrane protein</topology>
    </subcellularLocation>
</comment>
<dbReference type="GO" id="GO:0016887">
    <property type="term" value="F:ATP hydrolysis activity"/>
    <property type="evidence" value="ECO:0007669"/>
    <property type="project" value="InterPro"/>
</dbReference>
<dbReference type="GO" id="GO:0090374">
    <property type="term" value="P:oligopeptide export from mitochondrion"/>
    <property type="evidence" value="ECO:0007669"/>
    <property type="project" value="TreeGrafter"/>
</dbReference>